<organism evidence="6 7">
    <name type="scientific">Aerosakkonema funiforme FACHB-1375</name>
    <dbReference type="NCBI Taxonomy" id="2949571"/>
    <lineage>
        <taxon>Bacteria</taxon>
        <taxon>Bacillati</taxon>
        <taxon>Cyanobacteriota</taxon>
        <taxon>Cyanophyceae</taxon>
        <taxon>Oscillatoriophycideae</taxon>
        <taxon>Aerosakkonematales</taxon>
        <taxon>Aerosakkonemataceae</taxon>
        <taxon>Aerosakkonema</taxon>
    </lineage>
</organism>
<dbReference type="SUPFAM" id="SSF141868">
    <property type="entry name" value="EAL domain-like"/>
    <property type="match status" value="1"/>
</dbReference>
<dbReference type="Gene3D" id="6.10.340.10">
    <property type="match status" value="1"/>
</dbReference>
<dbReference type="GO" id="GO:0003723">
    <property type="term" value="F:RNA binding"/>
    <property type="evidence" value="ECO:0007669"/>
    <property type="project" value="InterPro"/>
</dbReference>
<evidence type="ECO:0000313" key="6">
    <source>
        <dbReference type="EMBL" id="MBD2184596.1"/>
    </source>
</evidence>
<dbReference type="InterPro" id="IPR029150">
    <property type="entry name" value="dCache_3"/>
</dbReference>
<keyword evidence="2" id="KW-1133">Transmembrane helix</keyword>
<feature type="domain" description="EAL" evidence="3">
    <location>
        <begin position="522"/>
        <end position="778"/>
    </location>
</feature>
<dbReference type="PROSITE" id="PS50885">
    <property type="entry name" value="HAMP"/>
    <property type="match status" value="1"/>
</dbReference>
<dbReference type="CDD" id="cd01948">
    <property type="entry name" value="EAL"/>
    <property type="match status" value="1"/>
</dbReference>
<dbReference type="InterPro" id="IPR052155">
    <property type="entry name" value="Biofilm_reg_signaling"/>
</dbReference>
<reference evidence="6" key="1">
    <citation type="journal article" date="2015" name="ISME J.">
        <title>Draft Genome Sequence of Streptomyces incarnatus NRRL8089, which Produces the Nucleoside Antibiotic Sinefungin.</title>
        <authorList>
            <person name="Oshima K."/>
            <person name="Hattori M."/>
            <person name="Shimizu H."/>
            <person name="Fukuda K."/>
            <person name="Nemoto M."/>
            <person name="Inagaki K."/>
            <person name="Tamura T."/>
        </authorList>
    </citation>
    <scope>NUCLEOTIDE SEQUENCE</scope>
    <source>
        <strain evidence="6">FACHB-1375</strain>
    </source>
</reference>
<keyword evidence="1" id="KW-0677">Repeat</keyword>
<keyword evidence="2" id="KW-0472">Membrane</keyword>
<dbReference type="AlphaFoldDB" id="A0A926ZL10"/>
<name>A0A926ZL10_9CYAN</name>
<dbReference type="FunFam" id="3.30.70.270:FF:000001">
    <property type="entry name" value="Diguanylate cyclase domain protein"/>
    <property type="match status" value="1"/>
</dbReference>
<dbReference type="InterPro" id="IPR003660">
    <property type="entry name" value="HAMP_dom"/>
</dbReference>
<feature type="transmembrane region" description="Helical" evidence="2">
    <location>
        <begin position="269"/>
        <end position="291"/>
    </location>
</feature>
<dbReference type="PROSITE" id="PS50887">
    <property type="entry name" value="GGDEF"/>
    <property type="match status" value="1"/>
</dbReference>
<dbReference type="SMART" id="SM00052">
    <property type="entry name" value="EAL"/>
    <property type="match status" value="1"/>
</dbReference>
<dbReference type="CDD" id="cd06225">
    <property type="entry name" value="HAMP"/>
    <property type="match status" value="1"/>
</dbReference>
<gene>
    <name evidence="6" type="ORF">H6G03_26590</name>
</gene>
<dbReference type="SUPFAM" id="SSF55073">
    <property type="entry name" value="Nucleotide cyclase"/>
    <property type="match status" value="1"/>
</dbReference>
<evidence type="ECO:0000256" key="1">
    <source>
        <dbReference type="ARBA" id="ARBA00022737"/>
    </source>
</evidence>
<dbReference type="Gene3D" id="3.30.70.270">
    <property type="match status" value="1"/>
</dbReference>
<accession>A0A926ZL10</accession>
<dbReference type="InterPro" id="IPR001313">
    <property type="entry name" value="Pumilio_RNA-bd_rpt"/>
</dbReference>
<dbReference type="InterPro" id="IPR043128">
    <property type="entry name" value="Rev_trsase/Diguanyl_cyclase"/>
</dbReference>
<dbReference type="Proteomes" id="UP000641646">
    <property type="component" value="Unassembled WGS sequence"/>
</dbReference>
<dbReference type="SMART" id="SM00267">
    <property type="entry name" value="GGDEF"/>
    <property type="match status" value="1"/>
</dbReference>
<evidence type="ECO:0000313" key="7">
    <source>
        <dbReference type="Proteomes" id="UP000641646"/>
    </source>
</evidence>
<sequence length="812" mass="90544">MLRLNTKPRSWGLQTRLLVPIASVLAAAIGQGVFSNLSISKQLELLVNQRGTTVLEGILKSLEEKRRSKEIFAHLLADENGLPQAVQRGDKVALTKIVTPVRQKLGVGGIDIWTKNSREMMDLNLPETDQLEKPLVKTALSGQTTSTVTIGRHGLIVLASAPIKISGRIIGVVLVGTTLKDKALDQIQERNGVELALFREGKLLTTTIKQADVRRLLNKHNLTRNKLAQLNRDLAPYNFRITAKSLGNNCLFVALVPIKDLVLHSKQRYAIALFCTLVQALALLWFIFVLAQDIAKPLKVMVAATGDIVRGNYFRRVASGKIQELNDLGAAINHLAEQLEIQLTELTDRAFQDPLTKLPNRGLFLNELDRVLTAMIRHKSSVAVLFLDLDGFKVINDSLGHKAGDQLLIAVSQRLKSCVRSIDVVARLGGDEFTILLKDIIDESDATHTAERILDQLQTPFNLEGREVFISSSIGISFCTSGYERSEDLLRNADAAMYQSKKNGKSRYTIFKPDMDSRAFERLQLATDLRRAIELQEFKLYYQPIVELENGTIVGLEALVRWEHPRIGLISPAKFIPLAEETGLILPIGEWVLETACRQAKYWHLRYPDRAPLTVSVNLSAKQFQQPQLEDKIAQILARIELAPQNLKLEITESMMMEQGDATIATLYKLKNLGIQLAIDDFGTGFSALSYLKRFPVDTLKIDRSFIKGLGYNREDTAIVHAVIAFAKALHLSVTAEGIETAEQLSQLQALRCDRGQGYYFSQPITADAVQLLIDRNCDPHLDRFPPKDGSNVNSILYNTLTTKRSSLDFGF</sequence>
<feature type="domain" description="HAMP" evidence="4">
    <location>
        <begin position="292"/>
        <end position="344"/>
    </location>
</feature>
<dbReference type="RefSeq" id="WP_190471298.1">
    <property type="nucleotide sequence ID" value="NZ_JACJPW010000088.1"/>
</dbReference>
<keyword evidence="2" id="KW-0812">Transmembrane</keyword>
<dbReference type="NCBIfam" id="TIGR00254">
    <property type="entry name" value="GGDEF"/>
    <property type="match status" value="1"/>
</dbReference>
<dbReference type="GO" id="GO:0007165">
    <property type="term" value="P:signal transduction"/>
    <property type="evidence" value="ECO:0007669"/>
    <property type="project" value="InterPro"/>
</dbReference>
<reference evidence="6" key="2">
    <citation type="submission" date="2020-08" db="EMBL/GenBank/DDBJ databases">
        <authorList>
            <person name="Chen M."/>
            <person name="Teng W."/>
            <person name="Zhao L."/>
            <person name="Hu C."/>
            <person name="Zhou Y."/>
            <person name="Han B."/>
            <person name="Song L."/>
            <person name="Shu W."/>
        </authorList>
    </citation>
    <scope>NUCLEOTIDE SEQUENCE</scope>
    <source>
        <strain evidence="6">FACHB-1375</strain>
    </source>
</reference>
<dbReference type="PANTHER" id="PTHR44757">
    <property type="entry name" value="DIGUANYLATE CYCLASE DGCP"/>
    <property type="match status" value="1"/>
</dbReference>
<keyword evidence="7" id="KW-1185">Reference proteome</keyword>
<dbReference type="SMART" id="SM00304">
    <property type="entry name" value="HAMP"/>
    <property type="match status" value="1"/>
</dbReference>
<dbReference type="InterPro" id="IPR001633">
    <property type="entry name" value="EAL_dom"/>
</dbReference>
<feature type="domain" description="GGDEF" evidence="5">
    <location>
        <begin position="380"/>
        <end position="513"/>
    </location>
</feature>
<dbReference type="Gene3D" id="3.20.20.450">
    <property type="entry name" value="EAL domain"/>
    <property type="match status" value="1"/>
</dbReference>
<dbReference type="InterPro" id="IPR035919">
    <property type="entry name" value="EAL_sf"/>
</dbReference>
<dbReference type="Gene3D" id="3.30.450.20">
    <property type="entry name" value="PAS domain"/>
    <property type="match status" value="1"/>
</dbReference>
<dbReference type="InterPro" id="IPR000160">
    <property type="entry name" value="GGDEF_dom"/>
</dbReference>
<comment type="caution">
    <text evidence="6">The sequence shown here is derived from an EMBL/GenBank/DDBJ whole genome shotgun (WGS) entry which is preliminary data.</text>
</comment>
<dbReference type="GO" id="GO:0016020">
    <property type="term" value="C:membrane"/>
    <property type="evidence" value="ECO:0007669"/>
    <property type="project" value="InterPro"/>
</dbReference>
<dbReference type="EMBL" id="JACJPW010000088">
    <property type="protein sequence ID" value="MBD2184596.1"/>
    <property type="molecule type" value="Genomic_DNA"/>
</dbReference>
<dbReference type="FunFam" id="3.20.20.450:FF:000001">
    <property type="entry name" value="Cyclic di-GMP phosphodiesterase yahA"/>
    <property type="match status" value="1"/>
</dbReference>
<evidence type="ECO:0000259" key="3">
    <source>
        <dbReference type="PROSITE" id="PS50883"/>
    </source>
</evidence>
<dbReference type="InterPro" id="IPR029151">
    <property type="entry name" value="Sensor-like_sf"/>
</dbReference>
<dbReference type="SUPFAM" id="SSF103190">
    <property type="entry name" value="Sensory domain-like"/>
    <property type="match status" value="1"/>
</dbReference>
<dbReference type="Pfam" id="PF14827">
    <property type="entry name" value="dCache_3"/>
    <property type="match status" value="1"/>
</dbReference>
<dbReference type="Pfam" id="PF00563">
    <property type="entry name" value="EAL"/>
    <property type="match status" value="1"/>
</dbReference>
<evidence type="ECO:0000259" key="5">
    <source>
        <dbReference type="PROSITE" id="PS50887"/>
    </source>
</evidence>
<dbReference type="Pfam" id="PF00990">
    <property type="entry name" value="GGDEF"/>
    <property type="match status" value="1"/>
</dbReference>
<evidence type="ECO:0000256" key="2">
    <source>
        <dbReference type="SAM" id="Phobius"/>
    </source>
</evidence>
<protein>
    <submittedName>
        <fullName evidence="6">EAL domain-containing protein</fullName>
    </submittedName>
</protein>
<proteinExistence type="predicted"/>
<evidence type="ECO:0000259" key="4">
    <source>
        <dbReference type="PROSITE" id="PS50885"/>
    </source>
</evidence>
<dbReference type="PANTHER" id="PTHR44757:SF2">
    <property type="entry name" value="BIOFILM ARCHITECTURE MAINTENANCE PROTEIN MBAA"/>
    <property type="match status" value="1"/>
</dbReference>
<dbReference type="CDD" id="cd01949">
    <property type="entry name" value="GGDEF"/>
    <property type="match status" value="1"/>
</dbReference>
<dbReference type="PROSITE" id="PS50883">
    <property type="entry name" value="EAL"/>
    <property type="match status" value="1"/>
</dbReference>
<dbReference type="PROSITE" id="PS50302">
    <property type="entry name" value="PUM"/>
    <property type="match status" value="1"/>
</dbReference>
<dbReference type="InterPro" id="IPR029787">
    <property type="entry name" value="Nucleotide_cyclase"/>
</dbReference>